<comment type="caution">
    <text evidence="5">The sequence shown here is derived from an EMBL/GenBank/DDBJ whole genome shotgun (WGS) entry which is preliminary data.</text>
</comment>
<dbReference type="PANTHER" id="PTHR12159:SF9">
    <property type="entry name" value="G_T MISMATCH-SPECIFIC THYMINE DNA GLYCOSYLASE"/>
    <property type="match status" value="1"/>
</dbReference>
<evidence type="ECO:0000259" key="4">
    <source>
        <dbReference type="SMART" id="SM00986"/>
    </source>
</evidence>
<proteinExistence type="predicted"/>
<evidence type="ECO:0000313" key="5">
    <source>
        <dbReference type="EMBL" id="PWD51371.1"/>
    </source>
</evidence>
<dbReference type="GO" id="GO:0008263">
    <property type="term" value="F:pyrimidine-specific mismatch base pair DNA N-glycosylase activity"/>
    <property type="evidence" value="ECO:0007669"/>
    <property type="project" value="TreeGrafter"/>
</dbReference>
<keyword evidence="1" id="KW-0227">DNA damage</keyword>
<dbReference type="Gene3D" id="3.40.470.10">
    <property type="entry name" value="Uracil-DNA glycosylase-like domain"/>
    <property type="match status" value="1"/>
</dbReference>
<dbReference type="InterPro" id="IPR036895">
    <property type="entry name" value="Uracil-DNA_glycosylase-like_sf"/>
</dbReference>
<dbReference type="SMART" id="SM00987">
    <property type="entry name" value="UreE_C"/>
    <property type="match status" value="1"/>
</dbReference>
<name>A0A2U1ZWL6_9MICO</name>
<evidence type="ECO:0000313" key="6">
    <source>
        <dbReference type="Proteomes" id="UP000245166"/>
    </source>
</evidence>
<dbReference type="RefSeq" id="WP_109229752.1">
    <property type="nucleotide sequence ID" value="NZ_PYHR01000002.1"/>
</dbReference>
<evidence type="ECO:0000256" key="2">
    <source>
        <dbReference type="ARBA" id="ARBA00022801"/>
    </source>
</evidence>
<dbReference type="GO" id="GO:0004844">
    <property type="term" value="F:uracil DNA N-glycosylase activity"/>
    <property type="evidence" value="ECO:0007669"/>
    <property type="project" value="TreeGrafter"/>
</dbReference>
<keyword evidence="6" id="KW-1185">Reference proteome</keyword>
<reference evidence="5 6" key="1">
    <citation type="submission" date="2018-03" db="EMBL/GenBank/DDBJ databases">
        <title>Genome assembly of novel Miniimonas species PCH200.</title>
        <authorList>
            <person name="Thakur V."/>
            <person name="Kumar V."/>
            <person name="Singh D."/>
        </authorList>
    </citation>
    <scope>NUCLEOTIDE SEQUENCE [LARGE SCALE GENOMIC DNA]</scope>
    <source>
        <strain evidence="5 6">PCH200</strain>
    </source>
</reference>
<organism evidence="5 6">
    <name type="scientific">Serinibacter arcticus</name>
    <dbReference type="NCBI Taxonomy" id="1655435"/>
    <lineage>
        <taxon>Bacteria</taxon>
        <taxon>Bacillati</taxon>
        <taxon>Actinomycetota</taxon>
        <taxon>Actinomycetes</taxon>
        <taxon>Micrococcales</taxon>
        <taxon>Beutenbergiaceae</taxon>
        <taxon>Serinibacter</taxon>
    </lineage>
</organism>
<keyword evidence="2" id="KW-0378">Hydrolase</keyword>
<dbReference type="Proteomes" id="UP000245166">
    <property type="component" value="Unassembled WGS sequence"/>
</dbReference>
<keyword evidence="3" id="KW-0234">DNA repair</keyword>
<evidence type="ECO:0000256" key="3">
    <source>
        <dbReference type="ARBA" id="ARBA00023204"/>
    </source>
</evidence>
<dbReference type="OrthoDB" id="9799921at2"/>
<gene>
    <name evidence="5" type="ORF">C8046_12575</name>
</gene>
<dbReference type="InterPro" id="IPR015637">
    <property type="entry name" value="MUG/TDG"/>
</dbReference>
<feature type="domain" description="Uracil-DNA glycosylase-like" evidence="4">
    <location>
        <begin position="18"/>
        <end position="179"/>
    </location>
</feature>
<dbReference type="SUPFAM" id="SSF52141">
    <property type="entry name" value="Uracil-DNA glycosylase-like"/>
    <property type="match status" value="1"/>
</dbReference>
<accession>A0A2U1ZWL6</accession>
<dbReference type="AlphaFoldDB" id="A0A2U1ZWL6"/>
<dbReference type="Pfam" id="PF03167">
    <property type="entry name" value="UDG"/>
    <property type="match status" value="1"/>
</dbReference>
<dbReference type="CDD" id="cd10028">
    <property type="entry name" value="UDG-F2_TDG_MUG"/>
    <property type="match status" value="1"/>
</dbReference>
<dbReference type="InterPro" id="IPR005122">
    <property type="entry name" value="Uracil-DNA_glycosylase-like"/>
</dbReference>
<sequence>MPRPTREELAAALERTADDLVPPRLRLLFVGINPSPWTAAVGAHFARPGNRFYPALAAAGIVPEVIDASEGYRPQDRALLEAAGVGVSNLVRRATARADELTREELRAGAERLERDVAGWRPAVVAVLGVTAYREGFARPRAAVGKQEETLGGAELWVVPNPSGLNAHESVASLATAYAAPARAAGVIA</sequence>
<dbReference type="EMBL" id="PYHR01000002">
    <property type="protein sequence ID" value="PWD51371.1"/>
    <property type="molecule type" value="Genomic_DNA"/>
</dbReference>
<dbReference type="PANTHER" id="PTHR12159">
    <property type="entry name" value="G/T AND G/U MISMATCH-SPECIFIC DNA GLYCOSYLASE"/>
    <property type="match status" value="1"/>
</dbReference>
<protein>
    <submittedName>
        <fullName evidence="5">Mismatch-specific DNA-glycosylase</fullName>
    </submittedName>
</protein>
<evidence type="ECO:0000256" key="1">
    <source>
        <dbReference type="ARBA" id="ARBA00022763"/>
    </source>
</evidence>
<dbReference type="GO" id="GO:0006285">
    <property type="term" value="P:base-excision repair, AP site formation"/>
    <property type="evidence" value="ECO:0007669"/>
    <property type="project" value="InterPro"/>
</dbReference>
<dbReference type="SMART" id="SM00986">
    <property type="entry name" value="UDG"/>
    <property type="match status" value="1"/>
</dbReference>